<comment type="caution">
    <text evidence="3">The sequence shown here is derived from an EMBL/GenBank/DDBJ whole genome shotgun (WGS) entry which is preliminary data.</text>
</comment>
<feature type="compositionally biased region" description="Polar residues" evidence="1">
    <location>
        <begin position="633"/>
        <end position="644"/>
    </location>
</feature>
<reference evidence="3 4" key="1">
    <citation type="submission" date="2024-02" db="EMBL/GenBank/DDBJ databases">
        <title>De novo assembly and annotation of 12 fungi associated with fruit tree decline syndrome in Ontario, Canada.</title>
        <authorList>
            <person name="Sulman M."/>
            <person name="Ellouze W."/>
            <person name="Ilyukhin E."/>
        </authorList>
    </citation>
    <scope>NUCLEOTIDE SEQUENCE [LARGE SCALE GENOMIC DNA]</scope>
    <source>
        <strain evidence="3 4">M11/M66-122</strain>
    </source>
</reference>
<feature type="region of interest" description="Disordered" evidence="1">
    <location>
        <begin position="848"/>
        <end position="883"/>
    </location>
</feature>
<feature type="compositionally biased region" description="Basic and acidic residues" evidence="1">
    <location>
        <begin position="937"/>
        <end position="946"/>
    </location>
</feature>
<proteinExistence type="predicted"/>
<evidence type="ECO:0000313" key="3">
    <source>
        <dbReference type="EMBL" id="KAK7743965.1"/>
    </source>
</evidence>
<feature type="compositionally biased region" description="Basic and acidic residues" evidence="1">
    <location>
        <begin position="1469"/>
        <end position="1488"/>
    </location>
</feature>
<feature type="compositionally biased region" description="Acidic residues" evidence="1">
    <location>
        <begin position="460"/>
        <end position="485"/>
    </location>
</feature>
<feature type="compositionally biased region" description="Basic and acidic residues" evidence="1">
    <location>
        <begin position="1363"/>
        <end position="1373"/>
    </location>
</feature>
<evidence type="ECO:0000256" key="1">
    <source>
        <dbReference type="SAM" id="MobiDB-lite"/>
    </source>
</evidence>
<feature type="compositionally biased region" description="Acidic residues" evidence="1">
    <location>
        <begin position="1382"/>
        <end position="1396"/>
    </location>
</feature>
<feature type="compositionally biased region" description="Acidic residues" evidence="1">
    <location>
        <begin position="158"/>
        <end position="171"/>
    </location>
</feature>
<feature type="compositionally biased region" description="Basic residues" evidence="1">
    <location>
        <begin position="923"/>
        <end position="936"/>
    </location>
</feature>
<feature type="compositionally biased region" description="Polar residues" evidence="1">
    <location>
        <begin position="394"/>
        <end position="437"/>
    </location>
</feature>
<accession>A0AAN9UCT9</accession>
<feature type="compositionally biased region" description="Acidic residues" evidence="1">
    <location>
        <begin position="216"/>
        <end position="239"/>
    </location>
</feature>
<feature type="compositionally biased region" description="Basic and acidic residues" evidence="1">
    <location>
        <begin position="1195"/>
        <end position="1207"/>
    </location>
</feature>
<feature type="compositionally biased region" description="Acidic residues" evidence="1">
    <location>
        <begin position="579"/>
        <end position="595"/>
    </location>
</feature>
<dbReference type="Proteomes" id="UP001320420">
    <property type="component" value="Unassembled WGS sequence"/>
</dbReference>
<feature type="compositionally biased region" description="Polar residues" evidence="1">
    <location>
        <begin position="512"/>
        <end position="526"/>
    </location>
</feature>
<feature type="region of interest" description="Disordered" evidence="1">
    <location>
        <begin position="908"/>
        <end position="951"/>
    </location>
</feature>
<feature type="compositionally biased region" description="Low complexity" evidence="1">
    <location>
        <begin position="1608"/>
        <end position="1621"/>
    </location>
</feature>
<evidence type="ECO:0000313" key="4">
    <source>
        <dbReference type="Proteomes" id="UP001320420"/>
    </source>
</evidence>
<dbReference type="InterPro" id="IPR055781">
    <property type="entry name" value="DUF7357"/>
</dbReference>
<protein>
    <recommendedName>
        <fullName evidence="2">DUF7357 domain-containing protein</fullName>
    </recommendedName>
</protein>
<feature type="compositionally biased region" description="Basic residues" evidence="1">
    <location>
        <begin position="673"/>
        <end position="682"/>
    </location>
</feature>
<keyword evidence="4" id="KW-1185">Reference proteome</keyword>
<feature type="region of interest" description="Disordered" evidence="1">
    <location>
        <begin position="1147"/>
        <end position="1633"/>
    </location>
</feature>
<gene>
    <name evidence="3" type="ORF">SLS62_010427</name>
</gene>
<feature type="domain" description="DUF7357" evidence="2">
    <location>
        <begin position="6"/>
        <end position="141"/>
    </location>
</feature>
<feature type="compositionally biased region" description="Low complexity" evidence="1">
    <location>
        <begin position="596"/>
        <end position="612"/>
    </location>
</feature>
<feature type="compositionally biased region" description="Polar residues" evidence="1">
    <location>
        <begin position="1225"/>
        <end position="1268"/>
    </location>
</feature>
<feature type="compositionally biased region" description="Low complexity" evidence="1">
    <location>
        <begin position="646"/>
        <end position="655"/>
    </location>
</feature>
<sequence>MADKNIRLRVVVQRNGLPDNNFMLPVSLEDQPTIAKLLEQVNSIYFPLESDQWGLEDYSVYRRAPDGSKFECVHFSTVQSIFRDDDQVLIRPLQTDDLRRRRISGRYQISSDGKHLVDGVPFGRPMLRVPASRPPVYIPPRKKRRLLYDQENPPTQENDGDGDGDGDENNDETPMLLLTNGRTHAHPHQGRFQPEGDDDSDRDFQFDDQQSVNVEEGAEEEDSPSEDDSELDADDDLAEELQALREENAALGETDEVEEQPGAKPAKTQDLDLEALDKISALQAAFPSAPLNICEKVLMASDGDVRKSYTTLSDGFRPEVSDTATLARLHLGPAKATPQPRKEVRANATALTLAKRKIQHNEQEDDEGLAGDSEPEQVSALVRQYDHRGLPPGSISSGKGLSHMATISGSLTRSKISGGSETTSATLMDSNGGNPSPENVVGEVEEDEETSSSGTSASSENDESDDEKSEEEDDSDSSDSSDEESEHNVNLFGGDADSHSSDSDKDSDSSDENSQGDSATSANNGKTMPRNDNSSCDSANDSDSGPEEATTKGSAVSKPRARGGRETGVRRSKAATSDDSNDTTSDESSDEDNSEAESNSDGSSSDESSSDSGSEDEQETATTTSTISEKTSVKPQSTSDTPISAKQATATTVKPTQPPPVPPGHGKESTKSRNARRRAAQKAKKEAQAQAQAQAQAGAAGITTHSTSSGPAPTFSAVGQGPPNEQSTDDQSLFEAKRKALLDAIASGGVEVDSKGGLISDDSSLTESHVGSKRKRNDGNGQEREATSQNAVPQEALVSEPATVESDTSQKRRRVDMGAGRRLLFGALGLRDPKGKDGAEKVRAKLMEGVRPLTNHRLEQEKPDTEQPTTIAGSEPSGEEDPNAWKELIFYRAVECCQEGVELSEPPFPFVQRWDPQQQNSWSHKKSDKRGGHGKRAQRDQAHFYQEENTYTKKRKHDESFEWGGEGYDETFNGIEDDVHGENNIQLNYDDVVEPDQEMNDTAAEASQFTDLDDLPSLPPDLSSLPILRPGEVKPGMVITWKKWSCSAATRWQPLLSQVTGVVVRIDDDATGVEVCLAKRDRNLDSSQKRYDPVTGKRVYDKFEAPDLEEEDDAVEGDVSGEDEGYRTVSFADMDEPKILQHPFPFAEGAEPVEAASASQAPESSVAEVPEKSDEEVPTQPEAESHVTESSVAAVRDKEDAGIDARVRSSAPATAQATGDEGRNASHSTDPQAGQGQDSIDQAGLSLSDTSQISSPSRQLHDTTSQAAGATPIDPSAIESSGYRGDVDTEANDTTAPLLSDPVASRDQSSAPVFGGDDDEVITGTPKAKYAKLTAPSSVGSVRSGRQLDYTMEEDGDGPDSLRVTEADDEVHGHGVSTILGADDDGSPGIDQEEDVTTPTPSPTKLFSSDHQVTPIKATEQSSEAPSTPGSLASINTIFCTARTSRQTQSPSKSQSQAEKTVRNPVTRTAKDLEYEEAMRKLDEQSVDDRDEEESSNIPDSFRPPNLVDDDNDDSLMSVDAVIKDEQLSLPKLRRQPSSAEAKISPPPPKRAVRKPLNSQPKKESSSQFTLPPGTQVIDLLSSSDAEQEPEPQFTEHYADEDADETYSPKSKSNTSSSLPKGPGWISKLDSAP</sequence>
<feature type="compositionally biased region" description="Polar residues" evidence="1">
    <location>
        <begin position="1419"/>
        <end position="1467"/>
    </location>
</feature>
<feature type="compositionally biased region" description="Basic and acidic residues" evidence="1">
    <location>
        <begin position="777"/>
        <end position="786"/>
    </location>
</feature>
<evidence type="ECO:0000259" key="2">
    <source>
        <dbReference type="Pfam" id="PF24054"/>
    </source>
</evidence>
<feature type="region of interest" description="Disordered" evidence="1">
    <location>
        <begin position="123"/>
        <end position="271"/>
    </location>
</feature>
<feature type="compositionally biased region" description="Low complexity" evidence="1">
    <location>
        <begin position="531"/>
        <end position="543"/>
    </location>
</feature>
<feature type="compositionally biased region" description="Low complexity" evidence="1">
    <location>
        <begin position="620"/>
        <end position="630"/>
    </location>
</feature>
<feature type="compositionally biased region" description="Basic and acidic residues" evidence="1">
    <location>
        <begin position="496"/>
        <end position="508"/>
    </location>
</feature>
<dbReference type="EMBL" id="JAKJXP020000128">
    <property type="protein sequence ID" value="KAK7743965.1"/>
    <property type="molecule type" value="Genomic_DNA"/>
</dbReference>
<feature type="compositionally biased region" description="Basic and acidic residues" evidence="1">
    <location>
        <begin position="856"/>
        <end position="865"/>
    </location>
</feature>
<feature type="compositionally biased region" description="Acidic residues" evidence="1">
    <location>
        <begin position="363"/>
        <end position="375"/>
    </location>
</feature>
<dbReference type="Pfam" id="PF24054">
    <property type="entry name" value="DUF7357"/>
    <property type="match status" value="1"/>
</dbReference>
<feature type="compositionally biased region" description="Polar residues" evidence="1">
    <location>
        <begin position="1397"/>
        <end position="1412"/>
    </location>
</feature>
<name>A0AAN9UCT9_9PEZI</name>
<feature type="compositionally biased region" description="Low complexity" evidence="1">
    <location>
        <begin position="1150"/>
        <end position="1168"/>
    </location>
</feature>
<feature type="region of interest" description="Disordered" evidence="1">
    <location>
        <begin position="748"/>
        <end position="817"/>
    </location>
</feature>
<feature type="region of interest" description="Disordered" evidence="1">
    <location>
        <begin position="350"/>
        <end position="735"/>
    </location>
</feature>
<feature type="compositionally biased region" description="Low complexity" evidence="1">
    <location>
        <begin position="688"/>
        <end position="700"/>
    </location>
</feature>
<organism evidence="3 4">
    <name type="scientific">Diatrype stigma</name>
    <dbReference type="NCBI Taxonomy" id="117547"/>
    <lineage>
        <taxon>Eukaryota</taxon>
        <taxon>Fungi</taxon>
        <taxon>Dikarya</taxon>
        <taxon>Ascomycota</taxon>
        <taxon>Pezizomycotina</taxon>
        <taxon>Sordariomycetes</taxon>
        <taxon>Xylariomycetidae</taxon>
        <taxon>Xylariales</taxon>
        <taxon>Diatrypaceae</taxon>
        <taxon>Diatrype</taxon>
    </lineage>
</organism>